<evidence type="ECO:0000256" key="2">
    <source>
        <dbReference type="ARBA" id="ARBA00022737"/>
    </source>
</evidence>
<name>A0ABV6ZUB1_9PROT</name>
<feature type="chain" id="PRO_5045061667" evidence="4">
    <location>
        <begin position="26"/>
        <end position="335"/>
    </location>
</feature>
<keyword evidence="2" id="KW-0677">Repeat</keyword>
<feature type="region of interest" description="Disordered" evidence="3">
    <location>
        <begin position="218"/>
        <end position="239"/>
    </location>
</feature>
<protein>
    <submittedName>
        <fullName evidence="6">Beta/gamma crystallin-related protein</fullName>
    </submittedName>
</protein>
<reference evidence="7" key="1">
    <citation type="journal article" date="2019" name="Int. J. Syst. Evol. Microbiol.">
        <title>The Global Catalogue of Microorganisms (GCM) 10K type strain sequencing project: providing services to taxonomists for standard genome sequencing and annotation.</title>
        <authorList>
            <consortium name="The Broad Institute Genomics Platform"/>
            <consortium name="The Broad Institute Genome Sequencing Center for Infectious Disease"/>
            <person name="Wu L."/>
            <person name="Ma J."/>
        </authorList>
    </citation>
    <scope>NUCLEOTIDE SEQUENCE [LARGE SCALE GENOMIC DNA]</scope>
    <source>
        <strain evidence="7">KCTC 52487</strain>
    </source>
</reference>
<evidence type="ECO:0000256" key="1">
    <source>
        <dbReference type="ARBA" id="ARBA00009646"/>
    </source>
</evidence>
<dbReference type="Proteomes" id="UP001595379">
    <property type="component" value="Unassembled WGS sequence"/>
</dbReference>
<evidence type="ECO:0000313" key="7">
    <source>
        <dbReference type="Proteomes" id="UP001595379"/>
    </source>
</evidence>
<keyword evidence="4" id="KW-0732">Signal</keyword>
<keyword evidence="7" id="KW-1185">Reference proteome</keyword>
<comment type="caution">
    <text evidence="6">The sequence shown here is derived from an EMBL/GenBank/DDBJ whole genome shotgun (WGS) entry which is preliminary data.</text>
</comment>
<organism evidence="6 7">
    <name type="scientific">Hyphobacterium vulgare</name>
    <dbReference type="NCBI Taxonomy" id="1736751"/>
    <lineage>
        <taxon>Bacteria</taxon>
        <taxon>Pseudomonadati</taxon>
        <taxon>Pseudomonadota</taxon>
        <taxon>Alphaproteobacteria</taxon>
        <taxon>Maricaulales</taxon>
        <taxon>Maricaulaceae</taxon>
        <taxon>Hyphobacterium</taxon>
    </lineage>
</organism>
<dbReference type="PROSITE" id="PS50915">
    <property type="entry name" value="CRYSTALLIN_BETA_GAMMA"/>
    <property type="match status" value="2"/>
</dbReference>
<dbReference type="EMBL" id="JBHRSV010000001">
    <property type="protein sequence ID" value="MFC2925040.1"/>
    <property type="molecule type" value="Genomic_DNA"/>
</dbReference>
<feature type="signal peptide" evidence="4">
    <location>
        <begin position="1"/>
        <end position="25"/>
    </location>
</feature>
<evidence type="ECO:0000313" key="6">
    <source>
        <dbReference type="EMBL" id="MFC2925040.1"/>
    </source>
</evidence>
<dbReference type="Pfam" id="PF00030">
    <property type="entry name" value="Crystall"/>
    <property type="match status" value="2"/>
</dbReference>
<dbReference type="SMART" id="SM00247">
    <property type="entry name" value="XTALbg"/>
    <property type="match status" value="2"/>
</dbReference>
<evidence type="ECO:0000259" key="5">
    <source>
        <dbReference type="PROSITE" id="PS50915"/>
    </source>
</evidence>
<feature type="domain" description="Beta/gamma crystallin 'Greek key'" evidence="5">
    <location>
        <begin position="79"/>
        <end position="116"/>
    </location>
</feature>
<dbReference type="InterPro" id="IPR011024">
    <property type="entry name" value="G_crystallin-like"/>
</dbReference>
<feature type="domain" description="Beta/gamma crystallin 'Greek key'" evidence="5">
    <location>
        <begin position="38"/>
        <end position="78"/>
    </location>
</feature>
<dbReference type="RefSeq" id="WP_343163923.1">
    <property type="nucleotide sequence ID" value="NZ_JBHRSV010000001.1"/>
</dbReference>
<dbReference type="InterPro" id="IPR001064">
    <property type="entry name" value="Beta/gamma_crystallin"/>
</dbReference>
<evidence type="ECO:0000256" key="4">
    <source>
        <dbReference type="SAM" id="SignalP"/>
    </source>
</evidence>
<comment type="similarity">
    <text evidence="1">Belongs to the beta/gamma-crystallin family.</text>
</comment>
<gene>
    <name evidence="6" type="ORF">ACFOOR_02860</name>
</gene>
<dbReference type="Gene3D" id="2.60.20.10">
    <property type="entry name" value="Crystallins"/>
    <property type="match status" value="2"/>
</dbReference>
<dbReference type="SUPFAM" id="SSF49695">
    <property type="entry name" value="gamma-Crystallin-like"/>
    <property type="match status" value="2"/>
</dbReference>
<proteinExistence type="inferred from homology"/>
<accession>A0ABV6ZUB1</accession>
<sequence length="335" mass="36031">MSLKSRLGLICGALFLLAPAGALQAQEPPIAEFYPGTPEIILYSQPNFGGQRVTLSDDAADLRRQNFNDRTWSIQVEAGDWEVCENINFGGRCIRVNGDVASFTPANWVSSVRLVRNGTGPGGGGGFVDRPLSGIRLFDGPNYTGQRFDTQSEIYDLNRTGFNDRTSSIAIAVGESWEVCLDSNFRSQCQVFSDNVRDLAQYGYFNNSISSVRRVGGGGWPGGPGGPGGPGYPGGPGGPGNWYTDIDGGIEGIGTMFFPVPEINGRSIDRCMASGGRDCDTAVADAICREAGFLEAAYFSVDRGRRYRTLHLGSGQECRTGRCEAMLNVLCISER</sequence>
<evidence type="ECO:0000256" key="3">
    <source>
        <dbReference type="SAM" id="MobiDB-lite"/>
    </source>
</evidence>